<proteinExistence type="predicted"/>
<dbReference type="SUPFAM" id="SSF53927">
    <property type="entry name" value="Cytidine deaminase-like"/>
    <property type="match status" value="1"/>
</dbReference>
<sequence>MGVRWTTFVGANLKTAENIRPVCAEQGAVSAARMAGYTRILGLAVVGIPQADHDSGLTHRTLPPCGVCRRTLSAFPEMRSDTRILTAGIDGDIIHTEECNFNELVQLHAEREE</sequence>
<comment type="caution">
    <text evidence="1">The sequence shown here is derived from an EMBL/GenBank/DDBJ whole genome shotgun (WGS) entry which is preliminary data.</text>
</comment>
<organism evidence="1 2">
    <name type="scientific">Candidatus Uhrbacteria bacterium CG10_big_fil_rev_8_21_14_0_10_48_11</name>
    <dbReference type="NCBI Taxonomy" id="1975037"/>
    <lineage>
        <taxon>Bacteria</taxon>
        <taxon>Candidatus Uhriibacteriota</taxon>
    </lineage>
</organism>
<reference evidence="1 2" key="1">
    <citation type="submission" date="2017-09" db="EMBL/GenBank/DDBJ databases">
        <title>Depth-based differentiation of microbial function through sediment-hosted aquifers and enrichment of novel symbionts in the deep terrestrial subsurface.</title>
        <authorList>
            <person name="Probst A.J."/>
            <person name="Ladd B."/>
            <person name="Jarett J.K."/>
            <person name="Geller-Mcgrath D.E."/>
            <person name="Sieber C.M."/>
            <person name="Emerson J.B."/>
            <person name="Anantharaman K."/>
            <person name="Thomas B.C."/>
            <person name="Malmstrom R."/>
            <person name="Stieglmeier M."/>
            <person name="Klingl A."/>
            <person name="Woyke T."/>
            <person name="Ryan C.M."/>
            <person name="Banfield J.F."/>
        </authorList>
    </citation>
    <scope>NUCLEOTIDE SEQUENCE [LARGE SCALE GENOMIC DNA]</scope>
    <source>
        <strain evidence="1">CG10_big_fil_rev_8_21_14_0_10_48_11</strain>
    </source>
</reference>
<gene>
    <name evidence="1" type="ORF">COV04_03215</name>
</gene>
<dbReference type="GO" id="GO:0003824">
    <property type="term" value="F:catalytic activity"/>
    <property type="evidence" value="ECO:0007669"/>
    <property type="project" value="InterPro"/>
</dbReference>
<evidence type="ECO:0000313" key="1">
    <source>
        <dbReference type="EMBL" id="PJE75745.1"/>
    </source>
</evidence>
<dbReference type="Gene3D" id="3.40.140.10">
    <property type="entry name" value="Cytidine Deaminase, domain 2"/>
    <property type="match status" value="1"/>
</dbReference>
<name>A0A2M8LE92_9BACT</name>
<dbReference type="CDD" id="cd01283">
    <property type="entry name" value="cytidine_deaminase"/>
    <property type="match status" value="1"/>
</dbReference>
<dbReference type="Proteomes" id="UP000231152">
    <property type="component" value="Unassembled WGS sequence"/>
</dbReference>
<protein>
    <recommendedName>
        <fullName evidence="3">Cytidine deaminase</fullName>
    </recommendedName>
</protein>
<dbReference type="InterPro" id="IPR016193">
    <property type="entry name" value="Cytidine_deaminase-like"/>
</dbReference>
<evidence type="ECO:0008006" key="3">
    <source>
        <dbReference type="Google" id="ProtNLM"/>
    </source>
</evidence>
<evidence type="ECO:0000313" key="2">
    <source>
        <dbReference type="Proteomes" id="UP000231152"/>
    </source>
</evidence>
<accession>A0A2M8LE92</accession>
<dbReference type="AlphaFoldDB" id="A0A2M8LE92"/>
<dbReference type="EMBL" id="PFET01000010">
    <property type="protein sequence ID" value="PJE75745.1"/>
    <property type="molecule type" value="Genomic_DNA"/>
</dbReference>